<evidence type="ECO:0000313" key="4">
    <source>
        <dbReference type="EMBL" id="MPV36464.1"/>
    </source>
</evidence>
<evidence type="ECO:0000256" key="1">
    <source>
        <dbReference type="ARBA" id="ARBA00023027"/>
    </source>
</evidence>
<dbReference type="GO" id="GO:0000166">
    <property type="term" value="F:nucleotide binding"/>
    <property type="evidence" value="ECO:0007669"/>
    <property type="project" value="InterPro"/>
</dbReference>
<dbReference type="AlphaFoldDB" id="A0A6N7EMJ5"/>
<dbReference type="EMBL" id="WHPC01000012">
    <property type="protein sequence ID" value="MPV36464.1"/>
    <property type="molecule type" value="Genomic_DNA"/>
</dbReference>
<sequence length="341" mass="35218">MVGQRIGVGIVGLGAIGATHARALREIDRVDLVAYSGGTTAAASDAGWPDAVQLSPAEVIDHPGVQVVAICTPSDTHAALALDALRAGRHVVVEKPLALRVADAEAVVTEARRRGLVASMIAHRRFEPEHEHVRELLGTGALGELRLARTHVHWVRDDAYYAAAPWRTSMAAGGGSLMNQGAHNVDLLRWLCGEVVEVTAQHATLGHDMDAEDTTVATVRFASGALGVITTSTATPPGDEASIVLHLSGGTVELGQGTVLRWDVPGVPAPGAADDGAASGARDPGAIGHSGHLTQWRDVVDAIDSGRAPAIDVADAAKTVRLLCAVYEAAASGRAVNPADL</sequence>
<dbReference type="Gene3D" id="3.40.50.720">
    <property type="entry name" value="NAD(P)-binding Rossmann-like Domain"/>
    <property type="match status" value="1"/>
</dbReference>
<feature type="domain" description="Gfo/Idh/MocA-like oxidoreductase N-terminal" evidence="2">
    <location>
        <begin position="6"/>
        <end position="119"/>
    </location>
</feature>
<dbReference type="InterPro" id="IPR055170">
    <property type="entry name" value="GFO_IDH_MocA-like_dom"/>
</dbReference>
<dbReference type="PANTHER" id="PTHR43249">
    <property type="entry name" value="UDP-N-ACETYL-2-AMINO-2-DEOXY-D-GLUCURONATE OXIDASE"/>
    <property type="match status" value="1"/>
</dbReference>
<dbReference type="OrthoDB" id="9815825at2"/>
<dbReference type="Gene3D" id="3.30.360.10">
    <property type="entry name" value="Dihydrodipicolinate Reductase, domain 2"/>
    <property type="match status" value="1"/>
</dbReference>
<proteinExistence type="predicted"/>
<dbReference type="Proteomes" id="UP000437709">
    <property type="component" value="Unassembled WGS sequence"/>
</dbReference>
<dbReference type="InterPro" id="IPR052515">
    <property type="entry name" value="Gfo/Idh/MocA_Oxidoreductase"/>
</dbReference>
<dbReference type="InterPro" id="IPR000683">
    <property type="entry name" value="Gfo/Idh/MocA-like_OxRdtase_N"/>
</dbReference>
<keyword evidence="1" id="KW-0520">NAD</keyword>
<reference evidence="4 5" key="1">
    <citation type="submission" date="2019-10" db="EMBL/GenBank/DDBJ databases">
        <title>Georgenia wutianyii sp. nov. and Georgenia yuyongxinii sp. nov. isolated from plateau pika (Ochotona curzoniae) in the Qinghai-Tibet plateau of China.</title>
        <authorList>
            <person name="Tian Z."/>
        </authorList>
    </citation>
    <scope>NUCLEOTIDE SEQUENCE [LARGE SCALE GENOMIC DNA]</scope>
    <source>
        <strain evidence="4 5">JCM 19765</strain>
    </source>
</reference>
<dbReference type="SUPFAM" id="SSF51735">
    <property type="entry name" value="NAD(P)-binding Rossmann-fold domains"/>
    <property type="match status" value="1"/>
</dbReference>
<gene>
    <name evidence="4" type="ORF">GB881_05250</name>
</gene>
<dbReference type="RefSeq" id="WP_152193318.1">
    <property type="nucleotide sequence ID" value="NZ_VUKD01000001.1"/>
</dbReference>
<dbReference type="Pfam" id="PF01408">
    <property type="entry name" value="GFO_IDH_MocA"/>
    <property type="match status" value="1"/>
</dbReference>
<comment type="caution">
    <text evidence="4">The sequence shown here is derived from an EMBL/GenBank/DDBJ whole genome shotgun (WGS) entry which is preliminary data.</text>
</comment>
<evidence type="ECO:0000313" key="5">
    <source>
        <dbReference type="Proteomes" id="UP000437709"/>
    </source>
</evidence>
<organism evidence="4 5">
    <name type="scientific">Georgenia subflava</name>
    <dbReference type="NCBI Taxonomy" id="1622177"/>
    <lineage>
        <taxon>Bacteria</taxon>
        <taxon>Bacillati</taxon>
        <taxon>Actinomycetota</taxon>
        <taxon>Actinomycetes</taxon>
        <taxon>Micrococcales</taxon>
        <taxon>Bogoriellaceae</taxon>
        <taxon>Georgenia</taxon>
    </lineage>
</organism>
<dbReference type="SUPFAM" id="SSF55347">
    <property type="entry name" value="Glyceraldehyde-3-phosphate dehydrogenase-like, C-terminal domain"/>
    <property type="match status" value="1"/>
</dbReference>
<name>A0A6N7EMJ5_9MICO</name>
<evidence type="ECO:0000259" key="2">
    <source>
        <dbReference type="Pfam" id="PF01408"/>
    </source>
</evidence>
<dbReference type="InterPro" id="IPR036291">
    <property type="entry name" value="NAD(P)-bd_dom_sf"/>
</dbReference>
<protein>
    <submittedName>
        <fullName evidence="4">Gfo/Idh/MocA family oxidoreductase</fullName>
    </submittedName>
</protein>
<evidence type="ECO:0000259" key="3">
    <source>
        <dbReference type="Pfam" id="PF22725"/>
    </source>
</evidence>
<feature type="domain" description="GFO/IDH/MocA-like oxidoreductase" evidence="3">
    <location>
        <begin position="131"/>
        <end position="253"/>
    </location>
</feature>
<dbReference type="PANTHER" id="PTHR43249:SF1">
    <property type="entry name" value="D-GLUCOSIDE 3-DEHYDROGENASE"/>
    <property type="match status" value="1"/>
</dbReference>
<keyword evidence="5" id="KW-1185">Reference proteome</keyword>
<accession>A0A6N7EMJ5</accession>
<dbReference type="Pfam" id="PF22725">
    <property type="entry name" value="GFO_IDH_MocA_C3"/>
    <property type="match status" value="1"/>
</dbReference>